<dbReference type="InterPro" id="IPR012341">
    <property type="entry name" value="6hp_glycosidase-like_sf"/>
</dbReference>
<evidence type="ECO:0000256" key="2">
    <source>
        <dbReference type="ARBA" id="ARBA00008558"/>
    </source>
</evidence>
<keyword evidence="6" id="KW-1185">Reference proteome</keyword>
<dbReference type="OrthoDB" id="5141876at2"/>
<dbReference type="EC" id="5.1.3.11" evidence="4"/>
<dbReference type="RefSeq" id="WP_139010663.1">
    <property type="nucleotide sequence ID" value="NZ_VBSN01000019.1"/>
</dbReference>
<evidence type="ECO:0000256" key="4">
    <source>
        <dbReference type="HAMAP-Rule" id="MF_00929"/>
    </source>
</evidence>
<evidence type="ECO:0000256" key="1">
    <source>
        <dbReference type="ARBA" id="ARBA00001470"/>
    </source>
</evidence>
<dbReference type="SUPFAM" id="SSF48208">
    <property type="entry name" value="Six-hairpin glycosidases"/>
    <property type="match status" value="1"/>
</dbReference>
<dbReference type="GO" id="GO:0005975">
    <property type="term" value="P:carbohydrate metabolic process"/>
    <property type="evidence" value="ECO:0007669"/>
    <property type="project" value="InterPro"/>
</dbReference>
<evidence type="ECO:0000313" key="5">
    <source>
        <dbReference type="EMBL" id="KAA6441323.1"/>
    </source>
</evidence>
<gene>
    <name evidence="5" type="ORF">FEM33_03175</name>
</gene>
<dbReference type="GO" id="GO:0047736">
    <property type="term" value="F:cellobiose epimerase activity"/>
    <property type="evidence" value="ECO:0007669"/>
    <property type="project" value="UniProtKB-UniRule"/>
</dbReference>
<organism evidence="5 6">
    <name type="scientific">Dyadobacter flavalbus</name>
    <dbReference type="NCBI Taxonomy" id="2579942"/>
    <lineage>
        <taxon>Bacteria</taxon>
        <taxon>Pseudomonadati</taxon>
        <taxon>Bacteroidota</taxon>
        <taxon>Cytophagia</taxon>
        <taxon>Cytophagales</taxon>
        <taxon>Spirosomataceae</taxon>
        <taxon>Dyadobacter</taxon>
    </lineage>
</organism>
<dbReference type="AlphaFoldDB" id="A0A5M8R3F3"/>
<evidence type="ECO:0000313" key="6">
    <source>
        <dbReference type="Proteomes" id="UP000323994"/>
    </source>
</evidence>
<accession>A0A5M8R3F3</accession>
<comment type="similarity">
    <text evidence="2">Belongs to the N-acylglucosamine 2-epimerase family.</text>
</comment>
<dbReference type="EMBL" id="VBSN01000019">
    <property type="protein sequence ID" value="KAA6441323.1"/>
    <property type="molecule type" value="Genomic_DNA"/>
</dbReference>
<dbReference type="InterPro" id="IPR008928">
    <property type="entry name" value="6-hairpin_glycosidase_sf"/>
</dbReference>
<evidence type="ECO:0000256" key="3">
    <source>
        <dbReference type="ARBA" id="ARBA00023235"/>
    </source>
</evidence>
<dbReference type="Proteomes" id="UP000323994">
    <property type="component" value="Unassembled WGS sequence"/>
</dbReference>
<reference evidence="5 6" key="1">
    <citation type="submission" date="2019-05" db="EMBL/GenBank/DDBJ databases">
        <authorList>
            <person name="Qu J.-H."/>
        </authorList>
    </citation>
    <scope>NUCLEOTIDE SEQUENCE [LARGE SCALE GENOMIC DNA]</scope>
    <source>
        <strain evidence="5 6">NS28</strain>
    </source>
</reference>
<dbReference type="InterPro" id="IPR010819">
    <property type="entry name" value="AGE/CE"/>
</dbReference>
<keyword evidence="3 4" id="KW-0413">Isomerase</keyword>
<comment type="catalytic activity">
    <reaction evidence="1 4">
        <text>D-cellobiose = beta-D-glucosyl-(1-&gt;4)-D-mannopyranose</text>
        <dbReference type="Rhea" id="RHEA:23384"/>
        <dbReference type="ChEBI" id="CHEBI:17057"/>
        <dbReference type="ChEBI" id="CHEBI:47931"/>
        <dbReference type="EC" id="5.1.3.11"/>
    </reaction>
</comment>
<dbReference type="InterPro" id="IPR028584">
    <property type="entry name" value="Cellobiose_2_epim"/>
</dbReference>
<dbReference type="HAMAP" id="MF_00929">
    <property type="entry name" value="Cellobiose_2_epim"/>
    <property type="match status" value="1"/>
</dbReference>
<sequence>MAAFTAEAFKKELLNILDYWEKYGPDPEKGGFYGRVTYENMPVKDAARSVVLTSRILWTFSLAHRLFKEPKYLTLADRAYQQLVKYYFDPEYGGVYWIVKADGSPEETKKQIYGNAFAMYGLSEYYRVTHYAPALEKAKELFNVIEKHAFDPVNGGYREAFSRDWSETDDYILSKKPWIKSMNTHLHLVEAYTNLYSVWPDEKLKKQTADMLEAILTHIVNAETNSMQLFFDETWKAKDNIVSYGHDIEASWLLFETAEVLHDEELIEKVKKKSIAMAAAASKGLSPDGALNYEYDPETKHLQTDRSWWVAAEQMVGFYNAFQLTKEEQYKVKAQRSWDYIVTKFVDKDKGEWFGTVKADGTQIKGDKINAWKCPYHNARACAEMWRRIQKA</sequence>
<comment type="similarity">
    <text evidence="4">Belongs to the cellobiose 2-epimerase family.</text>
</comment>
<dbReference type="Gene3D" id="1.50.10.10">
    <property type="match status" value="1"/>
</dbReference>
<protein>
    <recommendedName>
        <fullName evidence="4">Cellobiose 2-epimerase</fullName>
        <shortName evidence="4">CE</shortName>
        <ecNumber evidence="4">5.1.3.11</ecNumber>
    </recommendedName>
</protein>
<comment type="function">
    <text evidence="4">Catalyzes the reversible epimerization of cellobiose to 4-O-beta-D-glucopyranosyl-D-mannose (Glc-Man).</text>
</comment>
<proteinExistence type="inferred from homology"/>
<dbReference type="PANTHER" id="PTHR15108">
    <property type="entry name" value="N-ACYLGLUCOSAMINE-2-EPIMERASE"/>
    <property type="match status" value="1"/>
</dbReference>
<comment type="caution">
    <text evidence="5">The sequence shown here is derived from an EMBL/GenBank/DDBJ whole genome shotgun (WGS) entry which is preliminary data.</text>
</comment>
<dbReference type="Pfam" id="PF07221">
    <property type="entry name" value="GlcNAc_2-epim"/>
    <property type="match status" value="1"/>
</dbReference>
<name>A0A5M8R3F3_9BACT</name>